<protein>
    <submittedName>
        <fullName evidence="1">Uncharacterized protein</fullName>
    </submittedName>
</protein>
<name>A0A173URQ7_9FIRM</name>
<evidence type="ECO:0000313" key="1">
    <source>
        <dbReference type="EMBL" id="CUN17484.1"/>
    </source>
</evidence>
<reference evidence="1 2" key="1">
    <citation type="submission" date="2015-09" db="EMBL/GenBank/DDBJ databases">
        <authorList>
            <consortium name="Pathogen Informatics"/>
        </authorList>
    </citation>
    <scope>NUCLEOTIDE SEQUENCE [LARGE SCALE GENOMIC DNA]</scope>
    <source>
        <strain evidence="1 2">2789STDY5834960</strain>
    </source>
</reference>
<gene>
    <name evidence="1" type="ORF">ERS852572_02278</name>
</gene>
<dbReference type="PaxDb" id="166486-ERS852572_02278"/>
<proteinExistence type="predicted"/>
<dbReference type="STRING" id="166486.ERS852572_02278"/>
<dbReference type="Proteomes" id="UP000095350">
    <property type="component" value="Unassembled WGS sequence"/>
</dbReference>
<dbReference type="EMBL" id="CYXZ01000016">
    <property type="protein sequence ID" value="CUN17484.1"/>
    <property type="molecule type" value="Genomic_DNA"/>
</dbReference>
<accession>A0A173URQ7</accession>
<organism evidence="1 2">
    <name type="scientific">Roseburia intestinalis</name>
    <dbReference type="NCBI Taxonomy" id="166486"/>
    <lineage>
        <taxon>Bacteria</taxon>
        <taxon>Bacillati</taxon>
        <taxon>Bacillota</taxon>
        <taxon>Clostridia</taxon>
        <taxon>Lachnospirales</taxon>
        <taxon>Lachnospiraceae</taxon>
        <taxon>Roseburia</taxon>
    </lineage>
</organism>
<evidence type="ECO:0000313" key="2">
    <source>
        <dbReference type="Proteomes" id="UP000095350"/>
    </source>
</evidence>
<dbReference type="AlphaFoldDB" id="A0A173URQ7"/>
<sequence length="51" mass="5901">MPEFTVSIKEKIPMDLLITSTSICKGCLKTRRNFPIAFYQCFKRISGRCLD</sequence>